<dbReference type="STRING" id="84724.SAMN04488564_1011003"/>
<protein>
    <submittedName>
        <fullName evidence="2">Uncharacterized protein</fullName>
    </submittedName>
</protein>
<evidence type="ECO:0000313" key="3">
    <source>
        <dbReference type="Proteomes" id="UP000198583"/>
    </source>
</evidence>
<dbReference type="EMBL" id="FOYL01000001">
    <property type="protein sequence ID" value="SFR00052.1"/>
    <property type="molecule type" value="Genomic_DNA"/>
</dbReference>
<reference evidence="3" key="1">
    <citation type="submission" date="2016-10" db="EMBL/GenBank/DDBJ databases">
        <authorList>
            <person name="Varghese N."/>
            <person name="Submissions S."/>
        </authorList>
    </citation>
    <scope>NUCLEOTIDE SEQUENCE [LARGE SCALE GENOMIC DNA]</scope>
    <source>
        <strain evidence="3">DSM 44232</strain>
    </source>
</reference>
<dbReference type="OrthoDB" id="3297424at2"/>
<feature type="region of interest" description="Disordered" evidence="1">
    <location>
        <begin position="94"/>
        <end position="115"/>
    </location>
</feature>
<organism evidence="2 3">
    <name type="scientific">Lentzea waywayandensis</name>
    <dbReference type="NCBI Taxonomy" id="84724"/>
    <lineage>
        <taxon>Bacteria</taxon>
        <taxon>Bacillati</taxon>
        <taxon>Actinomycetota</taxon>
        <taxon>Actinomycetes</taxon>
        <taxon>Pseudonocardiales</taxon>
        <taxon>Pseudonocardiaceae</taxon>
        <taxon>Lentzea</taxon>
    </lineage>
</organism>
<gene>
    <name evidence="2" type="ORF">SAMN04488564_1011003</name>
</gene>
<proteinExistence type="predicted"/>
<sequence length="115" mass="12716">MSLAVNEEDGETELTLTVSGVEPSSKCGSHAHAKRCGAKSADAVREHQNEKDPVSPWYANAVNEVLLDFTMDDEGAATSTVTVTWKFREDKANNELHAGFRDGRERVRSDARRRP</sequence>
<keyword evidence="3" id="KW-1185">Reference proteome</keyword>
<dbReference type="RefSeq" id="WP_093588475.1">
    <property type="nucleotide sequence ID" value="NZ_FOYL01000001.1"/>
</dbReference>
<feature type="region of interest" description="Disordered" evidence="1">
    <location>
        <begin position="1"/>
        <end position="32"/>
    </location>
</feature>
<accession>A0A1I6D3X8</accession>
<evidence type="ECO:0000256" key="1">
    <source>
        <dbReference type="SAM" id="MobiDB-lite"/>
    </source>
</evidence>
<dbReference type="Proteomes" id="UP000198583">
    <property type="component" value="Unassembled WGS sequence"/>
</dbReference>
<evidence type="ECO:0000313" key="2">
    <source>
        <dbReference type="EMBL" id="SFR00052.1"/>
    </source>
</evidence>
<dbReference type="AlphaFoldDB" id="A0A1I6D3X8"/>
<feature type="compositionally biased region" description="Acidic residues" evidence="1">
    <location>
        <begin position="1"/>
        <end position="12"/>
    </location>
</feature>
<name>A0A1I6D3X8_9PSEU</name>